<protein>
    <recommendedName>
        <fullName evidence="3">thioredoxin-dependent peroxiredoxin</fullName>
        <ecNumber evidence="3">1.11.1.24</ecNumber>
    </recommendedName>
    <alternativeName>
        <fullName evidence="9">Thioredoxin peroxidase</fullName>
    </alternativeName>
    <alternativeName>
        <fullName evidence="11">Thioredoxin-dependent peroxiredoxin Bcp</fullName>
    </alternativeName>
</protein>
<evidence type="ECO:0000256" key="11">
    <source>
        <dbReference type="ARBA" id="ARBA00042639"/>
    </source>
</evidence>
<evidence type="ECO:0000313" key="15">
    <source>
        <dbReference type="EMBL" id="AXI04543.1"/>
    </source>
</evidence>
<feature type="chain" id="PRO_5017062990" description="thioredoxin-dependent peroxiredoxin" evidence="13">
    <location>
        <begin position="29"/>
        <end position="201"/>
    </location>
</feature>
<keyword evidence="16" id="KW-1185">Reference proteome</keyword>
<organism evidence="15 16">
    <name type="scientific">Aquirhabdus parva</name>
    <dbReference type="NCBI Taxonomy" id="2283318"/>
    <lineage>
        <taxon>Bacteria</taxon>
        <taxon>Pseudomonadati</taxon>
        <taxon>Pseudomonadota</taxon>
        <taxon>Gammaproteobacteria</taxon>
        <taxon>Moraxellales</taxon>
        <taxon>Moraxellaceae</taxon>
        <taxon>Aquirhabdus</taxon>
    </lineage>
</organism>
<feature type="signal peptide" evidence="13">
    <location>
        <begin position="1"/>
        <end position="28"/>
    </location>
</feature>
<evidence type="ECO:0000313" key="16">
    <source>
        <dbReference type="Proteomes" id="UP000253940"/>
    </source>
</evidence>
<evidence type="ECO:0000256" key="8">
    <source>
        <dbReference type="ARBA" id="ARBA00023284"/>
    </source>
</evidence>
<keyword evidence="6" id="KW-0560">Oxidoreductase</keyword>
<dbReference type="FunFam" id="3.40.30.10:FF:000007">
    <property type="entry name" value="Thioredoxin-dependent thiol peroxidase"/>
    <property type="match status" value="1"/>
</dbReference>
<proteinExistence type="inferred from homology"/>
<keyword evidence="8" id="KW-0676">Redox-active center</keyword>
<evidence type="ECO:0000256" key="5">
    <source>
        <dbReference type="ARBA" id="ARBA00022862"/>
    </source>
</evidence>
<keyword evidence="13" id="KW-0732">Signal</keyword>
<feature type="domain" description="Thioredoxin" evidence="14">
    <location>
        <begin position="51"/>
        <end position="200"/>
    </location>
</feature>
<dbReference type="KEGG" id="mbah:HYN46_04635"/>
<dbReference type="Proteomes" id="UP000253940">
    <property type="component" value="Chromosome"/>
</dbReference>
<evidence type="ECO:0000256" key="4">
    <source>
        <dbReference type="ARBA" id="ARBA00022559"/>
    </source>
</evidence>
<evidence type="ECO:0000256" key="1">
    <source>
        <dbReference type="ARBA" id="ARBA00003330"/>
    </source>
</evidence>
<dbReference type="Gene3D" id="3.40.30.10">
    <property type="entry name" value="Glutaredoxin"/>
    <property type="match status" value="1"/>
</dbReference>
<dbReference type="InterPro" id="IPR050924">
    <property type="entry name" value="Peroxiredoxin_BCP/PrxQ"/>
</dbReference>
<dbReference type="AlphaFoldDB" id="A0A345PB84"/>
<dbReference type="GO" id="GO:0034599">
    <property type="term" value="P:cellular response to oxidative stress"/>
    <property type="evidence" value="ECO:0007669"/>
    <property type="project" value="TreeGrafter"/>
</dbReference>
<evidence type="ECO:0000256" key="3">
    <source>
        <dbReference type="ARBA" id="ARBA00013017"/>
    </source>
</evidence>
<evidence type="ECO:0000256" key="10">
    <source>
        <dbReference type="ARBA" id="ARBA00038489"/>
    </source>
</evidence>
<comment type="subunit">
    <text evidence="2">Monomer.</text>
</comment>
<dbReference type="PANTHER" id="PTHR42801">
    <property type="entry name" value="THIOREDOXIN-DEPENDENT PEROXIDE REDUCTASE"/>
    <property type="match status" value="1"/>
</dbReference>
<reference evidence="15 16" key="1">
    <citation type="submission" date="2018-07" db="EMBL/GenBank/DDBJ databases">
        <title>Genome sequencing of Moraxellaceae gen. HYN0046.</title>
        <authorList>
            <person name="Kim M."/>
            <person name="Yi H."/>
        </authorList>
    </citation>
    <scope>NUCLEOTIDE SEQUENCE [LARGE SCALE GENOMIC DNA]</scope>
    <source>
        <strain evidence="15 16">HYN0046</strain>
    </source>
</reference>
<evidence type="ECO:0000256" key="6">
    <source>
        <dbReference type="ARBA" id="ARBA00023002"/>
    </source>
</evidence>
<evidence type="ECO:0000256" key="7">
    <source>
        <dbReference type="ARBA" id="ARBA00023157"/>
    </source>
</evidence>
<comment type="similarity">
    <text evidence="10">Belongs to the peroxiredoxin family. BCP/PrxQ subfamily.</text>
</comment>
<dbReference type="EMBL" id="CP031222">
    <property type="protein sequence ID" value="AXI04543.1"/>
    <property type="molecule type" value="Genomic_DNA"/>
</dbReference>
<dbReference type="PROSITE" id="PS51352">
    <property type="entry name" value="THIOREDOXIN_2"/>
    <property type="match status" value="1"/>
</dbReference>
<evidence type="ECO:0000259" key="14">
    <source>
        <dbReference type="PROSITE" id="PS51352"/>
    </source>
</evidence>
<dbReference type="CDD" id="cd03017">
    <property type="entry name" value="PRX_BCP"/>
    <property type="match status" value="1"/>
</dbReference>
<dbReference type="GO" id="GO:0005737">
    <property type="term" value="C:cytoplasm"/>
    <property type="evidence" value="ECO:0007669"/>
    <property type="project" value="TreeGrafter"/>
</dbReference>
<evidence type="ECO:0000256" key="12">
    <source>
        <dbReference type="ARBA" id="ARBA00049091"/>
    </source>
</evidence>
<keyword evidence="5" id="KW-0049">Antioxidant</keyword>
<comment type="catalytic activity">
    <reaction evidence="12">
        <text>a hydroperoxide + [thioredoxin]-dithiol = an alcohol + [thioredoxin]-disulfide + H2O</text>
        <dbReference type="Rhea" id="RHEA:62620"/>
        <dbReference type="Rhea" id="RHEA-COMP:10698"/>
        <dbReference type="Rhea" id="RHEA-COMP:10700"/>
        <dbReference type="ChEBI" id="CHEBI:15377"/>
        <dbReference type="ChEBI" id="CHEBI:29950"/>
        <dbReference type="ChEBI" id="CHEBI:30879"/>
        <dbReference type="ChEBI" id="CHEBI:35924"/>
        <dbReference type="ChEBI" id="CHEBI:50058"/>
        <dbReference type="EC" id="1.11.1.24"/>
    </reaction>
</comment>
<dbReference type="SUPFAM" id="SSF52833">
    <property type="entry name" value="Thioredoxin-like"/>
    <property type="match status" value="1"/>
</dbReference>
<keyword evidence="4" id="KW-0575">Peroxidase</keyword>
<dbReference type="InterPro" id="IPR000866">
    <property type="entry name" value="AhpC/TSA"/>
</dbReference>
<dbReference type="OrthoDB" id="9812811at2"/>
<dbReference type="PANTHER" id="PTHR42801:SF4">
    <property type="entry name" value="AHPC_TSA FAMILY PROTEIN"/>
    <property type="match status" value="1"/>
</dbReference>
<dbReference type="RefSeq" id="WP_114900607.1">
    <property type="nucleotide sequence ID" value="NZ_CP031222.1"/>
</dbReference>
<keyword evidence="7" id="KW-1015">Disulfide bond</keyword>
<dbReference type="GO" id="GO:0008379">
    <property type="term" value="F:thioredoxin peroxidase activity"/>
    <property type="evidence" value="ECO:0007669"/>
    <property type="project" value="TreeGrafter"/>
</dbReference>
<dbReference type="EC" id="1.11.1.24" evidence="3"/>
<dbReference type="GO" id="GO:0045454">
    <property type="term" value="P:cell redox homeostasis"/>
    <property type="evidence" value="ECO:0007669"/>
    <property type="project" value="TreeGrafter"/>
</dbReference>
<comment type="function">
    <text evidence="1">Thiol-specific peroxidase that catalyzes the reduction of hydrogen peroxide and organic hydroperoxides to water and alcohols, respectively. Plays a role in cell protection against oxidative stress by detoxifying peroxides and as sensor of hydrogen peroxide-mediated signaling events.</text>
</comment>
<dbReference type="Pfam" id="PF00578">
    <property type="entry name" value="AhpC-TSA"/>
    <property type="match status" value="1"/>
</dbReference>
<gene>
    <name evidence="15" type="ORF">HYN46_04635</name>
</gene>
<evidence type="ECO:0000256" key="13">
    <source>
        <dbReference type="SAM" id="SignalP"/>
    </source>
</evidence>
<accession>A0A345PB84</accession>
<name>A0A345PB84_9GAMM</name>
<sequence>MLNLIFSRKLIPLVCGFGLGVLGLAAQAETTSSDLQPKTLLNSNTDTAKGEWVGTKAPDFRLQDQNQQWHSLKDYQGKWLVLYFYPLDDSPGCTEEARQFRDLYPTYVKQNITVLGVSLNDVSSHKAFADKLGLPFPLLADTQHDLAKSFKVLRGFGPLSYSKRETFLIDPQGVIVYHYASVNTESHAGQVLKDIAKLSSK</sequence>
<evidence type="ECO:0000256" key="9">
    <source>
        <dbReference type="ARBA" id="ARBA00032824"/>
    </source>
</evidence>
<evidence type="ECO:0000256" key="2">
    <source>
        <dbReference type="ARBA" id="ARBA00011245"/>
    </source>
</evidence>
<dbReference type="InterPro" id="IPR013766">
    <property type="entry name" value="Thioredoxin_domain"/>
</dbReference>
<dbReference type="InterPro" id="IPR036249">
    <property type="entry name" value="Thioredoxin-like_sf"/>
</dbReference>